<name>A0A8T3BJ09_DENNO</name>
<dbReference type="AlphaFoldDB" id="A0A8T3BJ09"/>
<accession>A0A8T3BJ09</accession>
<dbReference type="Gene3D" id="1.25.40.10">
    <property type="entry name" value="Tetratricopeptide repeat domain"/>
    <property type="match status" value="3"/>
</dbReference>
<reference evidence="4" key="1">
    <citation type="journal article" date="2022" name="Front. Genet.">
        <title>Chromosome-Scale Assembly of the Dendrobium nobile Genome Provides Insights Into the Molecular Mechanism of the Biosynthesis of the Medicinal Active Ingredient of Dendrobium.</title>
        <authorList>
            <person name="Xu Q."/>
            <person name="Niu S.-C."/>
            <person name="Li K.-L."/>
            <person name="Zheng P.-J."/>
            <person name="Zhang X.-J."/>
            <person name="Jia Y."/>
            <person name="Liu Y."/>
            <person name="Niu Y.-X."/>
            <person name="Yu L.-H."/>
            <person name="Chen D.-F."/>
            <person name="Zhang G.-Q."/>
        </authorList>
    </citation>
    <scope>NUCLEOTIDE SEQUENCE</scope>
    <source>
        <tissue evidence="4">Leaf</tissue>
    </source>
</reference>
<dbReference type="GO" id="GO:0003729">
    <property type="term" value="F:mRNA binding"/>
    <property type="evidence" value="ECO:0007669"/>
    <property type="project" value="TreeGrafter"/>
</dbReference>
<feature type="repeat" description="PPR" evidence="3">
    <location>
        <begin position="202"/>
        <end position="236"/>
    </location>
</feature>
<evidence type="ECO:0000313" key="5">
    <source>
        <dbReference type="Proteomes" id="UP000829196"/>
    </source>
</evidence>
<protein>
    <recommendedName>
        <fullName evidence="6">Pentatricopeptide repeat-containing protein</fullName>
    </recommendedName>
</protein>
<dbReference type="Pfam" id="PF01535">
    <property type="entry name" value="PPR"/>
    <property type="match status" value="2"/>
</dbReference>
<feature type="repeat" description="PPR" evidence="3">
    <location>
        <begin position="272"/>
        <end position="306"/>
    </location>
</feature>
<dbReference type="Pfam" id="PF13041">
    <property type="entry name" value="PPR_2"/>
    <property type="match status" value="1"/>
</dbReference>
<dbReference type="PANTHER" id="PTHR47938">
    <property type="entry name" value="RESPIRATORY COMPLEX I CHAPERONE (CIA84), PUTATIVE (AFU_ORTHOLOGUE AFUA_2G06020)-RELATED"/>
    <property type="match status" value="1"/>
</dbReference>
<keyword evidence="5" id="KW-1185">Reference proteome</keyword>
<dbReference type="Pfam" id="PF13812">
    <property type="entry name" value="PPR_3"/>
    <property type="match status" value="1"/>
</dbReference>
<dbReference type="InterPro" id="IPR002885">
    <property type="entry name" value="PPR_rpt"/>
</dbReference>
<dbReference type="PROSITE" id="PS51375">
    <property type="entry name" value="PPR"/>
    <property type="match status" value="5"/>
</dbReference>
<evidence type="ECO:0000313" key="4">
    <source>
        <dbReference type="EMBL" id="KAI0512413.1"/>
    </source>
</evidence>
<evidence type="ECO:0008006" key="6">
    <source>
        <dbReference type="Google" id="ProtNLM"/>
    </source>
</evidence>
<feature type="repeat" description="PPR" evidence="3">
    <location>
        <begin position="339"/>
        <end position="373"/>
    </location>
</feature>
<feature type="repeat" description="PPR" evidence="3">
    <location>
        <begin position="237"/>
        <end position="271"/>
    </location>
</feature>
<dbReference type="PANTHER" id="PTHR47938:SF35">
    <property type="entry name" value="PENTATRICOPEPTIDE REPEAT-CONTAINING PROTEIN 4, MITOCHONDRIAL-RELATED"/>
    <property type="match status" value="1"/>
</dbReference>
<gene>
    <name evidence="4" type="ORF">KFK09_013052</name>
</gene>
<evidence type="ECO:0000256" key="2">
    <source>
        <dbReference type="ARBA" id="ARBA00022737"/>
    </source>
</evidence>
<evidence type="ECO:0000256" key="1">
    <source>
        <dbReference type="ARBA" id="ARBA00007626"/>
    </source>
</evidence>
<dbReference type="SMR" id="A0A8T3BJ09"/>
<dbReference type="Proteomes" id="UP000829196">
    <property type="component" value="Unassembled WGS sequence"/>
</dbReference>
<comment type="caution">
    <text evidence="4">The sequence shown here is derived from an EMBL/GenBank/DDBJ whole genome shotgun (WGS) entry which is preliminary data.</text>
</comment>
<dbReference type="EMBL" id="JAGYWB010000009">
    <property type="protein sequence ID" value="KAI0512413.1"/>
    <property type="molecule type" value="Genomic_DNA"/>
</dbReference>
<dbReference type="NCBIfam" id="TIGR00756">
    <property type="entry name" value="PPR"/>
    <property type="match status" value="4"/>
</dbReference>
<comment type="similarity">
    <text evidence="1">Belongs to the PPR family. P subfamily.</text>
</comment>
<evidence type="ECO:0000256" key="3">
    <source>
        <dbReference type="PROSITE-ProRule" id="PRU00708"/>
    </source>
</evidence>
<dbReference type="InterPro" id="IPR011990">
    <property type="entry name" value="TPR-like_helical_dom_sf"/>
</dbReference>
<organism evidence="4 5">
    <name type="scientific">Dendrobium nobile</name>
    <name type="common">Orchid</name>
    <dbReference type="NCBI Taxonomy" id="94219"/>
    <lineage>
        <taxon>Eukaryota</taxon>
        <taxon>Viridiplantae</taxon>
        <taxon>Streptophyta</taxon>
        <taxon>Embryophyta</taxon>
        <taxon>Tracheophyta</taxon>
        <taxon>Spermatophyta</taxon>
        <taxon>Magnoliopsida</taxon>
        <taxon>Liliopsida</taxon>
        <taxon>Asparagales</taxon>
        <taxon>Orchidaceae</taxon>
        <taxon>Epidendroideae</taxon>
        <taxon>Malaxideae</taxon>
        <taxon>Dendrobiinae</taxon>
        <taxon>Dendrobium</taxon>
    </lineage>
</organism>
<dbReference type="OrthoDB" id="185373at2759"/>
<proteinExistence type="inferred from homology"/>
<feature type="repeat" description="PPR" evidence="3">
    <location>
        <begin position="374"/>
        <end position="408"/>
    </location>
</feature>
<keyword evidence="2" id="KW-0677">Repeat</keyword>
<sequence>MPFLFVLHRLCLVFPRHRTFHTPSSTPPIKFDNDTILATLSSYSNDWNRALEFFHWLSSTPGFSHSSATLTATVDILGKHFEFDRAWSLLSSFPSLPDRSTFRSLFNRLAAARLVSDALLALDRSAAFGLRDHQTFLQLIDALCAHRLTPEAYDLCFKNPPFSVNCDTKAHNLLLQGWLKMNWWGQCRRFWEEMDSRRVEKDLHSYTIYMDVVSKSGKPWKAIKLYKEMKNKGISPDAVAYNTVIQAAGHCDGAERAIRLYREMLDSGCKPTVATFNTIVNLLCSEGRVNEGYRFLGEMKKMGFEADVITYHCFFRHSSRPQEILWLFERMLATGCRPRMDTYVMLMKKFGRWGFLRPVFKVWKVMEENGYSPDSFAYKAFIDALLQKGMVEMARKYDQEMLSKGLSPKLRKEFETKLVSGLSEDEDNNINSVNAANYEQVMPG</sequence>